<gene>
    <name evidence="2" type="ORF">CcCBS67573_g00470</name>
</gene>
<dbReference type="OrthoDB" id="2152047at2759"/>
<dbReference type="Proteomes" id="UP000320333">
    <property type="component" value="Unassembled WGS sequence"/>
</dbReference>
<dbReference type="AlphaFoldDB" id="A0A507FPS4"/>
<accession>A0A507FPS4</accession>
<dbReference type="EMBL" id="QEAP01000006">
    <property type="protein sequence ID" value="TPX78284.1"/>
    <property type="molecule type" value="Genomic_DNA"/>
</dbReference>
<feature type="region of interest" description="Disordered" evidence="1">
    <location>
        <begin position="102"/>
        <end position="123"/>
    </location>
</feature>
<organism evidence="2 3">
    <name type="scientific">Chytriomyces confervae</name>
    <dbReference type="NCBI Taxonomy" id="246404"/>
    <lineage>
        <taxon>Eukaryota</taxon>
        <taxon>Fungi</taxon>
        <taxon>Fungi incertae sedis</taxon>
        <taxon>Chytridiomycota</taxon>
        <taxon>Chytridiomycota incertae sedis</taxon>
        <taxon>Chytridiomycetes</taxon>
        <taxon>Chytridiales</taxon>
        <taxon>Chytriomycetaceae</taxon>
        <taxon>Chytriomyces</taxon>
    </lineage>
</organism>
<feature type="region of interest" description="Disordered" evidence="1">
    <location>
        <begin position="1"/>
        <end position="71"/>
    </location>
</feature>
<comment type="caution">
    <text evidence="2">The sequence shown here is derived from an EMBL/GenBank/DDBJ whole genome shotgun (WGS) entry which is preliminary data.</text>
</comment>
<protein>
    <submittedName>
        <fullName evidence="2">Uncharacterized protein</fullName>
    </submittedName>
</protein>
<sequence length="708" mass="73710">MSQETVPRENSSSSNGGGASSRDRERDGGLVGSAYSAPLFLSLSSRERERDTRSGAGSGALTGTGNNVGSVAYSSHAHAASSASYCDDDRSDAATIGTSVADWDGPLGHNQSSNSMQAGGGAADDHRFDAVKRWHGTPFDPTLVSSPALSAANIQTPHLPLPLPLPVPVSSTSRISRPLPVPNISALASSPVPSAARLSNARPSSNVDPNFLDEFIASLEKSDAEAVCNFIASYRGPDVVSAMYAHLAKIEDLRAAERITEEMPAKPLEWESLPLESNDDDDDDDVSRVAVPQDGVNRGIGSVAAMGSSGNHVGGTFAFTNSTEDGLFSDEADVWDQTEGGQSTAESDWIVLDDQLASGGIQPSSTTLEHLPKSALTKILIYSHNSNLLKASRRLARLPIPTLGQELAEVILSLIPNASLRHGHSSAGSNASSSRNLSDESVKPSALGAEVSLHPTYAPSLNEILTRAARCPYANRSHLTLPCLARLSGSGTTAATPLLRRDSNASDAVTNGINRVTVETLGAVIDIAAKERRWNSVRGAIMLAKMRFAGVGENVIVSVEDIEEQSMRRPGVVFASLSGPLANNAPGVGSASAAAGSAAPSMEVNGSISMGQGATSEGLVPLAGSRVYAGLVANIVANHGKGLNVAFFKDLVEDGGVVFGVDVIRHCSEHCGISAAVAEYLLEENEKVTEREATTPQVHFGTSPGLLS</sequence>
<reference evidence="2 3" key="1">
    <citation type="journal article" date="2019" name="Sci. Rep.">
        <title>Comparative genomics of chytrid fungi reveal insights into the obligate biotrophic and pathogenic lifestyle of Synchytrium endobioticum.</title>
        <authorList>
            <person name="van de Vossenberg B.T.L.H."/>
            <person name="Warris S."/>
            <person name="Nguyen H.D.T."/>
            <person name="van Gent-Pelzer M.P.E."/>
            <person name="Joly D.L."/>
            <person name="van de Geest H.C."/>
            <person name="Bonants P.J.M."/>
            <person name="Smith D.S."/>
            <person name="Levesque C.A."/>
            <person name="van der Lee T.A.J."/>
        </authorList>
    </citation>
    <scope>NUCLEOTIDE SEQUENCE [LARGE SCALE GENOMIC DNA]</scope>
    <source>
        <strain evidence="2 3">CBS 675.73</strain>
    </source>
</reference>
<evidence type="ECO:0000313" key="2">
    <source>
        <dbReference type="EMBL" id="TPX78284.1"/>
    </source>
</evidence>
<proteinExistence type="predicted"/>
<keyword evidence="3" id="KW-1185">Reference proteome</keyword>
<evidence type="ECO:0000256" key="1">
    <source>
        <dbReference type="SAM" id="MobiDB-lite"/>
    </source>
</evidence>
<evidence type="ECO:0000313" key="3">
    <source>
        <dbReference type="Proteomes" id="UP000320333"/>
    </source>
</evidence>
<name>A0A507FPS4_9FUNG</name>